<evidence type="ECO:0000256" key="8">
    <source>
        <dbReference type="ARBA" id="ARBA00047838"/>
    </source>
</evidence>
<dbReference type="InterPro" id="IPR017926">
    <property type="entry name" value="GATASE"/>
</dbReference>
<keyword evidence="11" id="KW-0808">Transferase</keyword>
<dbReference type="GO" id="GO:0004359">
    <property type="term" value="F:glutaminase activity"/>
    <property type="evidence" value="ECO:0007669"/>
    <property type="project" value="UniProtKB-EC"/>
</dbReference>
<evidence type="ECO:0000256" key="3">
    <source>
        <dbReference type="ARBA" id="ARBA00022605"/>
    </source>
</evidence>
<evidence type="ECO:0000313" key="11">
    <source>
        <dbReference type="EMBL" id="SUM67671.1"/>
    </source>
</evidence>
<dbReference type="GO" id="GO:0000107">
    <property type="term" value="F:imidazoleglycerol-phosphate synthase activity"/>
    <property type="evidence" value="ECO:0007669"/>
    <property type="project" value="TreeGrafter"/>
</dbReference>
<evidence type="ECO:0000259" key="10">
    <source>
        <dbReference type="Pfam" id="PF00117"/>
    </source>
</evidence>
<keyword evidence="7" id="KW-0456">Lyase</keyword>
<dbReference type="AlphaFoldDB" id="A0A380GZ05"/>
<accession>A0A380GZ05</accession>
<evidence type="ECO:0000256" key="1">
    <source>
        <dbReference type="ARBA" id="ARBA00005091"/>
    </source>
</evidence>
<dbReference type="Proteomes" id="UP000255425">
    <property type="component" value="Unassembled WGS sequence"/>
</dbReference>
<evidence type="ECO:0000256" key="9">
    <source>
        <dbReference type="ARBA" id="ARBA00049534"/>
    </source>
</evidence>
<evidence type="ECO:0000256" key="4">
    <source>
        <dbReference type="ARBA" id="ARBA00022801"/>
    </source>
</evidence>
<evidence type="ECO:0000256" key="7">
    <source>
        <dbReference type="ARBA" id="ARBA00023239"/>
    </source>
</evidence>
<comment type="subunit">
    <text evidence="2">Heterodimer of HisH and HisF.</text>
</comment>
<dbReference type="InterPro" id="IPR010139">
    <property type="entry name" value="Imidazole-glycPsynth_HisH"/>
</dbReference>
<evidence type="ECO:0000256" key="2">
    <source>
        <dbReference type="ARBA" id="ARBA00011152"/>
    </source>
</evidence>
<dbReference type="InterPro" id="IPR029062">
    <property type="entry name" value="Class_I_gatase-like"/>
</dbReference>
<keyword evidence="4" id="KW-0378">Hydrolase</keyword>
<comment type="catalytic activity">
    <reaction evidence="9">
        <text>L-glutamine + H2O = L-glutamate + NH4(+)</text>
        <dbReference type="Rhea" id="RHEA:15889"/>
        <dbReference type="ChEBI" id="CHEBI:15377"/>
        <dbReference type="ChEBI" id="CHEBI:28938"/>
        <dbReference type="ChEBI" id="CHEBI:29985"/>
        <dbReference type="ChEBI" id="CHEBI:58359"/>
        <dbReference type="EC" id="3.5.1.2"/>
    </reaction>
</comment>
<comment type="catalytic activity">
    <reaction evidence="8">
        <text>5-[(5-phospho-1-deoxy-D-ribulos-1-ylimino)methylamino]-1-(5-phospho-beta-D-ribosyl)imidazole-4-carboxamide + L-glutamine = D-erythro-1-(imidazol-4-yl)glycerol 3-phosphate + 5-amino-1-(5-phospho-beta-D-ribosyl)imidazole-4-carboxamide + L-glutamate + H(+)</text>
        <dbReference type="Rhea" id="RHEA:24793"/>
        <dbReference type="ChEBI" id="CHEBI:15378"/>
        <dbReference type="ChEBI" id="CHEBI:29985"/>
        <dbReference type="ChEBI" id="CHEBI:58278"/>
        <dbReference type="ChEBI" id="CHEBI:58359"/>
        <dbReference type="ChEBI" id="CHEBI:58475"/>
        <dbReference type="ChEBI" id="CHEBI:58525"/>
        <dbReference type="EC" id="4.3.2.10"/>
    </reaction>
</comment>
<protein>
    <submittedName>
        <fullName evidence="11">Imidazole glycerol phosphate synthase subunit HisH</fullName>
        <ecNumber evidence="11">2.4.2.-</ecNumber>
    </submittedName>
</protein>
<evidence type="ECO:0000313" key="12">
    <source>
        <dbReference type="Proteomes" id="UP000255425"/>
    </source>
</evidence>
<proteinExistence type="predicted"/>
<organism evidence="11 12">
    <name type="scientific">Staphylococcus saccharolyticus</name>
    <dbReference type="NCBI Taxonomy" id="33028"/>
    <lineage>
        <taxon>Bacteria</taxon>
        <taxon>Bacillati</taxon>
        <taxon>Bacillota</taxon>
        <taxon>Bacilli</taxon>
        <taxon>Bacillales</taxon>
        <taxon>Staphylococcaceae</taxon>
        <taxon>Staphylococcus</taxon>
    </lineage>
</organism>
<keyword evidence="6" id="KW-0368">Histidine biosynthesis</keyword>
<feature type="domain" description="Glutamine amidotransferase" evidence="10">
    <location>
        <begin position="13"/>
        <end position="37"/>
    </location>
</feature>
<dbReference type="Pfam" id="PF00117">
    <property type="entry name" value="GATase"/>
    <property type="match status" value="1"/>
</dbReference>
<keyword evidence="3" id="KW-0028">Amino-acid biosynthesis</keyword>
<evidence type="ECO:0000256" key="6">
    <source>
        <dbReference type="ARBA" id="ARBA00023102"/>
    </source>
</evidence>
<dbReference type="Gene3D" id="3.40.50.880">
    <property type="match status" value="1"/>
</dbReference>
<dbReference type="SUPFAM" id="SSF52317">
    <property type="entry name" value="Class I glutamine amidotransferase-like"/>
    <property type="match status" value="1"/>
</dbReference>
<comment type="pathway">
    <text evidence="1">Amino-acid biosynthesis; L-histidine biosynthesis; L-histidine from 5-phospho-alpha-D-ribose 1-diphosphate: step 5/9.</text>
</comment>
<gene>
    <name evidence="11" type="primary">hisH</name>
    <name evidence="11" type="ORF">NCTC11807_00263</name>
</gene>
<keyword evidence="12" id="KW-1185">Reference proteome</keyword>
<evidence type="ECO:0000256" key="5">
    <source>
        <dbReference type="ARBA" id="ARBA00022962"/>
    </source>
</evidence>
<dbReference type="EC" id="2.4.2.-" evidence="11"/>
<dbReference type="GO" id="GO:0016829">
    <property type="term" value="F:lyase activity"/>
    <property type="evidence" value="ECO:0007669"/>
    <property type="project" value="UniProtKB-KW"/>
</dbReference>
<dbReference type="PANTHER" id="PTHR42701">
    <property type="entry name" value="IMIDAZOLE GLYCEROL PHOSPHATE SYNTHASE SUBUNIT HISH"/>
    <property type="match status" value="1"/>
</dbReference>
<name>A0A380GZ05_9STAP</name>
<sequence length="61" mass="6872">MTSIHAKRIDHSLSKIHHKPIIGICLGMQLLFQHSAEGDVDGLGFVPGNIVRFRQIIQFHI</sequence>
<keyword evidence="11" id="KW-0328">Glycosyltransferase</keyword>
<keyword evidence="5" id="KW-0315">Glutamine amidotransferase</keyword>
<dbReference type="EMBL" id="UHDZ01000001">
    <property type="protein sequence ID" value="SUM67671.1"/>
    <property type="molecule type" value="Genomic_DNA"/>
</dbReference>
<dbReference type="PROSITE" id="PS51273">
    <property type="entry name" value="GATASE_TYPE_1"/>
    <property type="match status" value="1"/>
</dbReference>
<reference evidence="11 12" key="1">
    <citation type="submission" date="2018-06" db="EMBL/GenBank/DDBJ databases">
        <authorList>
            <consortium name="Pathogen Informatics"/>
            <person name="Doyle S."/>
        </authorList>
    </citation>
    <scope>NUCLEOTIDE SEQUENCE [LARGE SCALE GENOMIC DNA]</scope>
    <source>
        <strain evidence="11 12">NCTC11807</strain>
    </source>
</reference>
<dbReference type="PANTHER" id="PTHR42701:SF1">
    <property type="entry name" value="IMIDAZOLE GLYCEROL PHOSPHATE SYNTHASE SUBUNIT HISH"/>
    <property type="match status" value="1"/>
</dbReference>
<dbReference type="GO" id="GO:0000105">
    <property type="term" value="P:L-histidine biosynthetic process"/>
    <property type="evidence" value="ECO:0007669"/>
    <property type="project" value="UniProtKB-KW"/>
</dbReference>